<proteinExistence type="predicted"/>
<keyword evidence="5" id="KW-0406">Ion transport</keyword>
<dbReference type="Proteomes" id="UP000054485">
    <property type="component" value="Unassembled WGS sequence"/>
</dbReference>
<dbReference type="GO" id="GO:0016020">
    <property type="term" value="C:membrane"/>
    <property type="evidence" value="ECO:0007669"/>
    <property type="project" value="UniProtKB-SubCell"/>
</dbReference>
<feature type="transmembrane region" description="Helical" evidence="7">
    <location>
        <begin position="222"/>
        <end position="255"/>
    </location>
</feature>
<dbReference type="InterPro" id="IPR050794">
    <property type="entry name" value="CPA2_transporter"/>
</dbReference>
<feature type="transmembrane region" description="Helical" evidence="7">
    <location>
        <begin position="367"/>
        <end position="387"/>
    </location>
</feature>
<dbReference type="InterPro" id="IPR038770">
    <property type="entry name" value="Na+/solute_symporter_sf"/>
</dbReference>
<evidence type="ECO:0000256" key="3">
    <source>
        <dbReference type="ARBA" id="ARBA00022692"/>
    </source>
</evidence>
<evidence type="ECO:0000313" key="9">
    <source>
        <dbReference type="EMBL" id="KIK37805.1"/>
    </source>
</evidence>
<feature type="transmembrane region" description="Helical" evidence="7">
    <location>
        <begin position="301"/>
        <end position="323"/>
    </location>
</feature>
<dbReference type="GO" id="GO:0015297">
    <property type="term" value="F:antiporter activity"/>
    <property type="evidence" value="ECO:0007669"/>
    <property type="project" value="InterPro"/>
</dbReference>
<evidence type="ECO:0000256" key="6">
    <source>
        <dbReference type="ARBA" id="ARBA00023136"/>
    </source>
</evidence>
<feature type="transmembrane region" description="Helical" evidence="7">
    <location>
        <begin position="83"/>
        <end position="107"/>
    </location>
</feature>
<name>A0A0C9ZK04_9AGAM</name>
<dbReference type="EMBL" id="KN835428">
    <property type="protein sequence ID" value="KIK37805.1"/>
    <property type="molecule type" value="Genomic_DNA"/>
</dbReference>
<keyword evidence="3 7" id="KW-0812">Transmembrane</keyword>
<dbReference type="FunCoup" id="A0A0C9ZK04">
    <property type="interactions" value="19"/>
</dbReference>
<reference evidence="9 10" key="1">
    <citation type="submission" date="2014-04" db="EMBL/GenBank/DDBJ databases">
        <authorList>
            <consortium name="DOE Joint Genome Institute"/>
            <person name="Kuo A."/>
            <person name="Ruytinx J."/>
            <person name="Rineau F."/>
            <person name="Colpaert J."/>
            <person name="Kohler A."/>
            <person name="Nagy L.G."/>
            <person name="Floudas D."/>
            <person name="Copeland A."/>
            <person name="Barry K.W."/>
            <person name="Cichocki N."/>
            <person name="Veneault-Fourrey C."/>
            <person name="LaButti K."/>
            <person name="Lindquist E.A."/>
            <person name="Lipzen A."/>
            <person name="Lundell T."/>
            <person name="Morin E."/>
            <person name="Murat C."/>
            <person name="Sun H."/>
            <person name="Tunlid A."/>
            <person name="Henrissat B."/>
            <person name="Grigoriev I.V."/>
            <person name="Hibbett D.S."/>
            <person name="Martin F."/>
            <person name="Nordberg H.P."/>
            <person name="Cantor M.N."/>
            <person name="Hua S.X."/>
        </authorList>
    </citation>
    <scope>NUCLEOTIDE SEQUENCE [LARGE SCALE GENOMIC DNA]</scope>
    <source>
        <strain evidence="9 10">UH-Slu-Lm8-n1</strain>
    </source>
</reference>
<feature type="domain" description="Cation/H+ exchanger transmembrane" evidence="8">
    <location>
        <begin position="8"/>
        <end position="383"/>
    </location>
</feature>
<dbReference type="HOGENOM" id="CLU_005126_10_1_1"/>
<organism evidence="9 10">
    <name type="scientific">Suillus luteus UH-Slu-Lm8-n1</name>
    <dbReference type="NCBI Taxonomy" id="930992"/>
    <lineage>
        <taxon>Eukaryota</taxon>
        <taxon>Fungi</taxon>
        <taxon>Dikarya</taxon>
        <taxon>Basidiomycota</taxon>
        <taxon>Agaricomycotina</taxon>
        <taxon>Agaricomycetes</taxon>
        <taxon>Agaricomycetidae</taxon>
        <taxon>Boletales</taxon>
        <taxon>Suillineae</taxon>
        <taxon>Suillaceae</taxon>
        <taxon>Suillus</taxon>
    </lineage>
</organism>
<evidence type="ECO:0000313" key="10">
    <source>
        <dbReference type="Proteomes" id="UP000054485"/>
    </source>
</evidence>
<evidence type="ECO:0000256" key="2">
    <source>
        <dbReference type="ARBA" id="ARBA00022448"/>
    </source>
</evidence>
<keyword evidence="2" id="KW-0813">Transport</keyword>
<protein>
    <recommendedName>
        <fullName evidence="8">Cation/H+ exchanger transmembrane domain-containing protein</fullName>
    </recommendedName>
</protein>
<dbReference type="Pfam" id="PF00999">
    <property type="entry name" value="Na_H_Exchanger"/>
    <property type="match status" value="1"/>
</dbReference>
<evidence type="ECO:0000256" key="5">
    <source>
        <dbReference type="ARBA" id="ARBA00023065"/>
    </source>
</evidence>
<dbReference type="PANTHER" id="PTHR32468:SF0">
    <property type="entry name" value="K(+)_H(+) ANTIPORTER 1"/>
    <property type="match status" value="1"/>
</dbReference>
<gene>
    <name evidence="9" type="ORF">CY34DRAFT_809989</name>
</gene>
<sequence>MMAQLLSLGLGRMKQPKVIAEVLGGILLGPTALGRIPGFTQHIFPSQSLPYLSLVANIGLCLFLFIVGLEIDASIIKRNARMSAIVSLAGMALPFGLGSALSVPLYHHFIDPSVQFTHFMLFTGVAYSITAFPVLCRILTELKLLDTTVGIVVLSAGVGNDVVGWTLLALSVALVNAGSGLTALWVLLTCVAFTMFLLFVVKRVMLWLARATGSTDNGPTMFYMTVVMILLWACAFFTDIVGVNAIFGAFLAGIIVPREGGLAIALTEKLEDMVSIIFLPLYFTLSGLNTNLGLLNNGITWAFTIAIACLAFLGKFGGCTIASRLSGFSWRESSTIGALMSCKGLVELIVLNVGLSAGILSPRVFSMFVLEALTLTFMTTPLVTALYPPERRVIATSGGAPPQTRDDECRDFDADKKSLVNEEQPWRHRFTVVLDRIEHMPCMMALTQLVRPPVPDFSSLTTAVSMSTASHPTPSKHKTPEVSISALRLIELSDRTSAVMKSSTADTLTHTDPLLGIFRMFGELNDLPVSTSLTIVPHDDLAHNVVDHAKRNASQLILLPWLPPCVGTAETSEGGTPRRDKFDHNPFETIFGTSRDRSTSAVHSQFVRGVFAQSETDVALFVDPGNQLNTGAGTGGSHHIFFPFFGGPDDRLALEFVVQLCANPKINATVVKMEKREIGNTQIERPPSVYSDIKADTNSLALLHQHGVTTSTMIGFPDTVYGQANTQMRMQSETADSIVWTRYAGRNLSDSDIPGPLRAALSRINFTSLASPVPLHAAIQRASMCQRVLVIAGRSKRLAVEDHRAELKDLVEEHRVVGHEVISKTIGDVATAFVVSGCASAMVVLQAAANVRME</sequence>
<dbReference type="InParanoid" id="A0A0C9ZK04"/>
<keyword evidence="4 7" id="KW-1133">Transmembrane helix</keyword>
<dbReference type="GO" id="GO:1902600">
    <property type="term" value="P:proton transmembrane transport"/>
    <property type="evidence" value="ECO:0007669"/>
    <property type="project" value="InterPro"/>
</dbReference>
<evidence type="ECO:0000256" key="4">
    <source>
        <dbReference type="ARBA" id="ARBA00022989"/>
    </source>
</evidence>
<feature type="transmembrane region" description="Helical" evidence="7">
    <location>
        <begin position="181"/>
        <end position="201"/>
    </location>
</feature>
<evidence type="ECO:0000256" key="1">
    <source>
        <dbReference type="ARBA" id="ARBA00004141"/>
    </source>
</evidence>
<feature type="transmembrane region" description="Helical" evidence="7">
    <location>
        <begin position="119"/>
        <end position="139"/>
    </location>
</feature>
<comment type="subcellular location">
    <subcellularLocation>
        <location evidence="1">Membrane</location>
        <topology evidence="1">Multi-pass membrane protein</topology>
    </subcellularLocation>
</comment>
<feature type="transmembrane region" description="Helical" evidence="7">
    <location>
        <begin position="50"/>
        <end position="71"/>
    </location>
</feature>
<evidence type="ECO:0000256" key="7">
    <source>
        <dbReference type="SAM" id="Phobius"/>
    </source>
</evidence>
<dbReference type="OrthoDB" id="2687058at2759"/>
<evidence type="ECO:0000259" key="8">
    <source>
        <dbReference type="Pfam" id="PF00999"/>
    </source>
</evidence>
<dbReference type="AlphaFoldDB" id="A0A0C9ZK04"/>
<feature type="transmembrane region" description="Helical" evidence="7">
    <location>
        <begin position="151"/>
        <end position="175"/>
    </location>
</feature>
<dbReference type="Gene3D" id="1.20.1530.20">
    <property type="match status" value="1"/>
</dbReference>
<reference evidence="10" key="2">
    <citation type="submission" date="2015-01" db="EMBL/GenBank/DDBJ databases">
        <title>Evolutionary Origins and Diversification of the Mycorrhizal Mutualists.</title>
        <authorList>
            <consortium name="DOE Joint Genome Institute"/>
            <consortium name="Mycorrhizal Genomics Consortium"/>
            <person name="Kohler A."/>
            <person name="Kuo A."/>
            <person name="Nagy L.G."/>
            <person name="Floudas D."/>
            <person name="Copeland A."/>
            <person name="Barry K.W."/>
            <person name="Cichocki N."/>
            <person name="Veneault-Fourrey C."/>
            <person name="LaButti K."/>
            <person name="Lindquist E.A."/>
            <person name="Lipzen A."/>
            <person name="Lundell T."/>
            <person name="Morin E."/>
            <person name="Murat C."/>
            <person name="Riley R."/>
            <person name="Ohm R."/>
            <person name="Sun H."/>
            <person name="Tunlid A."/>
            <person name="Henrissat B."/>
            <person name="Grigoriev I.V."/>
            <person name="Hibbett D.S."/>
            <person name="Martin F."/>
        </authorList>
    </citation>
    <scope>NUCLEOTIDE SEQUENCE [LARGE SCALE GENOMIC DNA]</scope>
    <source>
        <strain evidence="10">UH-Slu-Lm8-n1</strain>
    </source>
</reference>
<accession>A0A0C9ZK04</accession>
<keyword evidence="6 7" id="KW-0472">Membrane</keyword>
<feature type="transmembrane region" description="Helical" evidence="7">
    <location>
        <begin position="275"/>
        <end position="294"/>
    </location>
</feature>
<feature type="transmembrane region" description="Helical" evidence="7">
    <location>
        <begin position="335"/>
        <end position="355"/>
    </location>
</feature>
<dbReference type="PANTHER" id="PTHR32468">
    <property type="entry name" value="CATION/H + ANTIPORTER"/>
    <property type="match status" value="1"/>
</dbReference>
<keyword evidence="10" id="KW-1185">Reference proteome</keyword>
<dbReference type="InterPro" id="IPR006153">
    <property type="entry name" value="Cation/H_exchanger_TM"/>
</dbReference>